<keyword evidence="6" id="KW-1185">Reference proteome</keyword>
<keyword evidence="3" id="KW-0804">Transcription</keyword>
<dbReference type="InterPro" id="IPR000843">
    <property type="entry name" value="HTH_LacI"/>
</dbReference>
<organism evidence="5 6">
    <name type="scientific">Olleya sediminilitoris</name>
    <dbReference type="NCBI Taxonomy" id="2795739"/>
    <lineage>
        <taxon>Bacteria</taxon>
        <taxon>Pseudomonadati</taxon>
        <taxon>Bacteroidota</taxon>
        <taxon>Flavobacteriia</taxon>
        <taxon>Flavobacteriales</taxon>
        <taxon>Flavobacteriaceae</taxon>
    </lineage>
</organism>
<dbReference type="Proteomes" id="UP000605013">
    <property type="component" value="Unassembled WGS sequence"/>
</dbReference>
<dbReference type="InterPro" id="IPR028082">
    <property type="entry name" value="Peripla_BP_I"/>
</dbReference>
<dbReference type="RefSeq" id="WP_054852681.1">
    <property type="nucleotide sequence ID" value="NZ_JAEMEF010000014.1"/>
</dbReference>
<dbReference type="Pfam" id="PF13377">
    <property type="entry name" value="Peripla_BP_3"/>
    <property type="match status" value="1"/>
</dbReference>
<dbReference type="EMBL" id="JAEMEF010000014">
    <property type="protein sequence ID" value="MBL7560842.1"/>
    <property type="molecule type" value="Genomic_DNA"/>
</dbReference>
<dbReference type="InterPro" id="IPR010982">
    <property type="entry name" value="Lambda_DNA-bd_dom_sf"/>
</dbReference>
<dbReference type="PROSITE" id="PS50932">
    <property type="entry name" value="HTH_LACI_2"/>
    <property type="match status" value="1"/>
</dbReference>
<dbReference type="GO" id="GO:0003677">
    <property type="term" value="F:DNA binding"/>
    <property type="evidence" value="ECO:0007669"/>
    <property type="project" value="UniProtKB-KW"/>
</dbReference>
<dbReference type="CDD" id="cd01392">
    <property type="entry name" value="HTH_LacI"/>
    <property type="match status" value="1"/>
</dbReference>
<keyword evidence="1" id="KW-0805">Transcription regulation</keyword>
<dbReference type="Gene3D" id="1.10.260.40">
    <property type="entry name" value="lambda repressor-like DNA-binding domains"/>
    <property type="match status" value="1"/>
</dbReference>
<dbReference type="PANTHER" id="PTHR30146">
    <property type="entry name" value="LACI-RELATED TRANSCRIPTIONAL REPRESSOR"/>
    <property type="match status" value="1"/>
</dbReference>
<protein>
    <submittedName>
        <fullName evidence="5">LacI family DNA-binding transcriptional regulator</fullName>
    </submittedName>
</protein>
<evidence type="ECO:0000259" key="4">
    <source>
        <dbReference type="PROSITE" id="PS50932"/>
    </source>
</evidence>
<dbReference type="InterPro" id="IPR046335">
    <property type="entry name" value="LacI/GalR-like_sensor"/>
</dbReference>
<dbReference type="PANTHER" id="PTHR30146:SF109">
    <property type="entry name" value="HTH-TYPE TRANSCRIPTIONAL REGULATOR GALS"/>
    <property type="match status" value="1"/>
</dbReference>
<evidence type="ECO:0000256" key="1">
    <source>
        <dbReference type="ARBA" id="ARBA00023015"/>
    </source>
</evidence>
<reference evidence="5 6" key="1">
    <citation type="submission" date="2020-12" db="EMBL/GenBank/DDBJ databases">
        <title>Olleya sediminilitoris sp. nov., isolated from a tidal flat.</title>
        <authorList>
            <person name="Park S."/>
            <person name="Yoon J.-H."/>
        </authorList>
    </citation>
    <scope>NUCLEOTIDE SEQUENCE [LARGE SCALE GENOMIC DNA]</scope>
    <source>
        <strain evidence="5 6">YSTF-M6</strain>
    </source>
</reference>
<accession>A0ABS1WP13</accession>
<dbReference type="SMART" id="SM00354">
    <property type="entry name" value="HTH_LACI"/>
    <property type="match status" value="1"/>
</dbReference>
<keyword evidence="2 5" id="KW-0238">DNA-binding</keyword>
<comment type="caution">
    <text evidence="5">The sequence shown here is derived from an EMBL/GenBank/DDBJ whole genome shotgun (WGS) entry which is preliminary data.</text>
</comment>
<evidence type="ECO:0000256" key="3">
    <source>
        <dbReference type="ARBA" id="ARBA00023163"/>
    </source>
</evidence>
<gene>
    <name evidence="5" type="ORF">JAO71_13615</name>
</gene>
<proteinExistence type="predicted"/>
<dbReference type="SUPFAM" id="SSF53822">
    <property type="entry name" value="Periplasmic binding protein-like I"/>
    <property type="match status" value="1"/>
</dbReference>
<name>A0ABS1WP13_9FLAO</name>
<sequence>MKKKRTTIKDIANVLNISPAAVSKALHDDSRISLKTKAAVKRVAKELNYQPNHLASALRKGKSNLVGVIVPRTNSNFFSSVIQNMEEVLNKKGYNIIITQSNESFKKECDSIDTLLYTQVDGIIASMANETVDLSHFEKIKSKGIPLVLFDRGENDLNVDYIGIDDYDSSHMIVEHLITQGCKRIAHIGGFSRTRIYNNRIRGYIDAIKKHDLPQEDYLLIESSLTIEDGRLKMQQLLDLKLRPDAIYVASDNAALGALQILNENNLKVPEDICLVGFGNEPFTSFVSPSITTVNQHSQKIGKLTAETLIKRINTEQWKPSLNKNILKSELIIRQSSNKDLPVKSS</sequence>
<feature type="domain" description="HTH lacI-type" evidence="4">
    <location>
        <begin position="6"/>
        <end position="60"/>
    </location>
</feature>
<dbReference type="Gene3D" id="3.40.50.2300">
    <property type="match status" value="2"/>
</dbReference>
<evidence type="ECO:0000313" key="5">
    <source>
        <dbReference type="EMBL" id="MBL7560842.1"/>
    </source>
</evidence>
<evidence type="ECO:0000313" key="6">
    <source>
        <dbReference type="Proteomes" id="UP000605013"/>
    </source>
</evidence>
<dbReference type="CDD" id="cd06267">
    <property type="entry name" value="PBP1_LacI_sugar_binding-like"/>
    <property type="match status" value="1"/>
</dbReference>
<dbReference type="SUPFAM" id="SSF47413">
    <property type="entry name" value="lambda repressor-like DNA-binding domains"/>
    <property type="match status" value="1"/>
</dbReference>
<evidence type="ECO:0000256" key="2">
    <source>
        <dbReference type="ARBA" id="ARBA00023125"/>
    </source>
</evidence>
<dbReference type="Pfam" id="PF00356">
    <property type="entry name" value="LacI"/>
    <property type="match status" value="1"/>
</dbReference>